<keyword evidence="1" id="KW-0812">Transmembrane</keyword>
<dbReference type="AlphaFoldDB" id="A0A3S0VDJ0"/>
<accession>A0A3S0VDJ0</accession>
<name>A0A3S0VDJ0_9MICO</name>
<dbReference type="EMBL" id="RZGZ01000005">
    <property type="protein sequence ID" value="RUQ97522.1"/>
    <property type="molecule type" value="Genomic_DNA"/>
</dbReference>
<sequence length="65" mass="7106">MNEREQRRRTRARALWTFLGTAFAVAALCAFFLGRPGLGAAFVVGVTICLGGLTRVGRISPRGRR</sequence>
<comment type="caution">
    <text evidence="2">The sequence shown here is derived from an EMBL/GenBank/DDBJ whole genome shotgun (WGS) entry which is preliminary data.</text>
</comment>
<keyword evidence="1" id="KW-1133">Transmembrane helix</keyword>
<gene>
    <name evidence="2" type="ORF">ELQ94_15200</name>
</gene>
<evidence type="ECO:0000256" key="1">
    <source>
        <dbReference type="SAM" id="Phobius"/>
    </source>
</evidence>
<feature type="transmembrane region" description="Helical" evidence="1">
    <location>
        <begin position="39"/>
        <end position="57"/>
    </location>
</feature>
<dbReference type="Proteomes" id="UP000274909">
    <property type="component" value="Unassembled WGS sequence"/>
</dbReference>
<evidence type="ECO:0000313" key="2">
    <source>
        <dbReference type="EMBL" id="RUQ97522.1"/>
    </source>
</evidence>
<keyword evidence="1" id="KW-0472">Membrane</keyword>
<evidence type="ECO:0000313" key="3">
    <source>
        <dbReference type="Proteomes" id="UP000274909"/>
    </source>
</evidence>
<dbReference type="RefSeq" id="WP_127051232.1">
    <property type="nucleotide sequence ID" value="NZ_RZGZ01000005.1"/>
</dbReference>
<protein>
    <submittedName>
        <fullName evidence="2">Uncharacterized protein</fullName>
    </submittedName>
</protein>
<keyword evidence="3" id="KW-1185">Reference proteome</keyword>
<reference evidence="2 3" key="1">
    <citation type="submission" date="2018-12" db="EMBL/GenBank/DDBJ databases">
        <authorList>
            <person name="Li F."/>
        </authorList>
    </citation>
    <scope>NUCLEOTIDE SEQUENCE [LARGE SCALE GENOMIC DNA]</scope>
    <source>
        <strain evidence="2 3">EGI 6500705</strain>
    </source>
</reference>
<feature type="transmembrane region" description="Helical" evidence="1">
    <location>
        <begin position="12"/>
        <end position="33"/>
    </location>
</feature>
<organism evidence="2 3">
    <name type="scientific">Labedella endophytica</name>
    <dbReference type="NCBI Taxonomy" id="1523160"/>
    <lineage>
        <taxon>Bacteria</taxon>
        <taxon>Bacillati</taxon>
        <taxon>Actinomycetota</taxon>
        <taxon>Actinomycetes</taxon>
        <taxon>Micrococcales</taxon>
        <taxon>Microbacteriaceae</taxon>
        <taxon>Labedella</taxon>
    </lineage>
</organism>
<proteinExistence type="predicted"/>